<dbReference type="InterPro" id="IPR036390">
    <property type="entry name" value="WH_DNA-bd_sf"/>
</dbReference>
<organism evidence="6 7">
    <name type="scientific">Halosegnis marinus</name>
    <dbReference type="NCBI Taxonomy" id="3034023"/>
    <lineage>
        <taxon>Archaea</taxon>
        <taxon>Methanobacteriati</taxon>
        <taxon>Methanobacteriota</taxon>
        <taxon>Stenosarchaea group</taxon>
        <taxon>Halobacteria</taxon>
        <taxon>Halobacteriales</taxon>
        <taxon>Natronomonadaceae</taxon>
        <taxon>Halosegnis</taxon>
    </lineage>
</organism>
<evidence type="ECO:0000313" key="6">
    <source>
        <dbReference type="EMBL" id="MFC7236567.1"/>
    </source>
</evidence>
<dbReference type="InterPro" id="IPR003593">
    <property type="entry name" value="AAA+_ATPase"/>
</dbReference>
<keyword evidence="7" id="KW-1185">Reference proteome</keyword>
<dbReference type="CDD" id="cd18139">
    <property type="entry name" value="HLD_clamp_RarA"/>
    <property type="match status" value="1"/>
</dbReference>
<keyword evidence="4" id="KW-0067">ATP-binding</keyword>
<comment type="similarity">
    <text evidence="1">Belongs to the CDC6/cdc18 family.</text>
</comment>
<dbReference type="EMBL" id="JBHTAP010000002">
    <property type="protein sequence ID" value="MFC7236567.1"/>
    <property type="molecule type" value="Genomic_DNA"/>
</dbReference>
<keyword evidence="3" id="KW-0547">Nucleotide-binding</keyword>
<dbReference type="InterPro" id="IPR049945">
    <property type="entry name" value="AAA_22"/>
</dbReference>
<keyword evidence="2" id="KW-0235">DNA replication</keyword>
<comment type="caution">
    <text evidence="6">The sequence shown here is derived from an EMBL/GenBank/DDBJ whole genome shotgun (WGS) entry which is preliminary data.</text>
</comment>
<dbReference type="InterPro" id="IPR027417">
    <property type="entry name" value="P-loop_NTPase"/>
</dbReference>
<gene>
    <name evidence="6" type="ORF">ACFQJ4_14795</name>
</gene>
<dbReference type="Gene3D" id="1.10.10.10">
    <property type="entry name" value="Winged helix-like DNA-binding domain superfamily/Winged helix DNA-binding domain"/>
    <property type="match status" value="1"/>
</dbReference>
<dbReference type="AlphaFoldDB" id="A0ABD5ZSZ6"/>
<reference evidence="6 7" key="1">
    <citation type="journal article" date="2019" name="Int. J. Syst. Evol. Microbiol.">
        <title>The Global Catalogue of Microorganisms (GCM) 10K type strain sequencing project: providing services to taxonomists for standard genome sequencing and annotation.</title>
        <authorList>
            <consortium name="The Broad Institute Genomics Platform"/>
            <consortium name="The Broad Institute Genome Sequencing Center for Infectious Disease"/>
            <person name="Wu L."/>
            <person name="Ma J."/>
        </authorList>
    </citation>
    <scope>NUCLEOTIDE SEQUENCE [LARGE SCALE GENOMIC DNA]</scope>
    <source>
        <strain evidence="6 7">DT85</strain>
    </source>
</reference>
<dbReference type="GO" id="GO:0006260">
    <property type="term" value="P:DNA replication"/>
    <property type="evidence" value="ECO:0007669"/>
    <property type="project" value="UniProtKB-KW"/>
</dbReference>
<dbReference type="InterPro" id="IPR050311">
    <property type="entry name" value="ORC1/CDC6"/>
</dbReference>
<dbReference type="PANTHER" id="PTHR10763">
    <property type="entry name" value="CELL DIVISION CONTROL PROTEIN 6-RELATED"/>
    <property type="match status" value="1"/>
</dbReference>
<dbReference type="Gene3D" id="1.10.8.60">
    <property type="match status" value="1"/>
</dbReference>
<proteinExistence type="inferred from homology"/>
<dbReference type="SUPFAM" id="SSF52540">
    <property type="entry name" value="P-loop containing nucleoside triphosphate hydrolases"/>
    <property type="match status" value="1"/>
</dbReference>
<sequence length="336" mass="38173">MLHNARVLDADWVPGDVVHRNAEKNRLRNALEPVVEGDVPQDTLIEGPSGAGKTCLARFTTAKLEEQALGVQTQYIDCWNHSKRFRVLLDLLDGIGPTHQIRRNTPQDEMLRQLEELAEPYVVILDEVDQLADKDLLRELWAIPELTLILIANREEDILDPLDERVRSRLRGAMRIHFDQYSHDELVAILEARAKAGLAPGAIDAPHLDHLADAAAGNARDAITFLRQAAQEAEWDSADTITEEHIRTAIPAARDTLRQRSLDKLTDDQRLLYDILLESGALMPKDIYERYTGRVTSPKSKRTVRKYLSKLEQYNLIRSEGEGPSRRYTPRRSRGE</sequence>
<accession>A0ABD5ZSZ6</accession>
<dbReference type="Pfam" id="PF22703">
    <property type="entry name" value="Cdc6_lid"/>
    <property type="match status" value="1"/>
</dbReference>
<dbReference type="RefSeq" id="WP_276236276.1">
    <property type="nucleotide sequence ID" value="NZ_CP119803.1"/>
</dbReference>
<evidence type="ECO:0000256" key="2">
    <source>
        <dbReference type="ARBA" id="ARBA00022705"/>
    </source>
</evidence>
<evidence type="ECO:0000256" key="1">
    <source>
        <dbReference type="ARBA" id="ARBA00006184"/>
    </source>
</evidence>
<dbReference type="GeneID" id="79268305"/>
<evidence type="ECO:0000259" key="5">
    <source>
        <dbReference type="SMART" id="SM00382"/>
    </source>
</evidence>
<dbReference type="InterPro" id="IPR055237">
    <property type="entry name" value="Cdc6_lid"/>
</dbReference>
<dbReference type="Gene3D" id="3.40.50.300">
    <property type="entry name" value="P-loop containing nucleotide triphosphate hydrolases"/>
    <property type="match status" value="1"/>
</dbReference>
<dbReference type="CDD" id="cd00009">
    <property type="entry name" value="AAA"/>
    <property type="match status" value="1"/>
</dbReference>
<dbReference type="SMART" id="SM00382">
    <property type="entry name" value="AAA"/>
    <property type="match status" value="1"/>
</dbReference>
<dbReference type="SUPFAM" id="SSF46785">
    <property type="entry name" value="Winged helix' DNA-binding domain"/>
    <property type="match status" value="1"/>
</dbReference>
<name>A0ABD5ZSZ6_9EURY</name>
<feature type="domain" description="AAA+ ATPase" evidence="5">
    <location>
        <begin position="39"/>
        <end position="182"/>
    </location>
</feature>
<protein>
    <submittedName>
        <fullName evidence="6">Cdc6/Cdc18 family protein</fullName>
    </submittedName>
</protein>
<evidence type="ECO:0000256" key="3">
    <source>
        <dbReference type="ARBA" id="ARBA00022741"/>
    </source>
</evidence>
<dbReference type="InterPro" id="IPR036388">
    <property type="entry name" value="WH-like_DNA-bd_sf"/>
</dbReference>
<dbReference type="Proteomes" id="UP001596398">
    <property type="component" value="Unassembled WGS sequence"/>
</dbReference>
<dbReference type="PANTHER" id="PTHR10763:SF22">
    <property type="entry name" value="ORC1-TYPE DNA REPLICATION PROTEIN"/>
    <property type="match status" value="1"/>
</dbReference>
<evidence type="ECO:0000256" key="4">
    <source>
        <dbReference type="ARBA" id="ARBA00022840"/>
    </source>
</evidence>
<dbReference type="Pfam" id="PF13401">
    <property type="entry name" value="AAA_22"/>
    <property type="match status" value="1"/>
</dbReference>
<evidence type="ECO:0000313" key="7">
    <source>
        <dbReference type="Proteomes" id="UP001596398"/>
    </source>
</evidence>
<dbReference type="GO" id="GO:0005524">
    <property type="term" value="F:ATP binding"/>
    <property type="evidence" value="ECO:0007669"/>
    <property type="project" value="UniProtKB-KW"/>
</dbReference>